<evidence type="ECO:0000256" key="2">
    <source>
        <dbReference type="ARBA" id="ARBA00003145"/>
    </source>
</evidence>
<evidence type="ECO:0000256" key="1">
    <source>
        <dbReference type="ARBA" id="ARBA00000798"/>
    </source>
</evidence>
<feature type="domain" description="PLD phosphodiesterase" evidence="13">
    <location>
        <begin position="459"/>
        <end position="490"/>
    </location>
</feature>
<keyword evidence="10" id="KW-0443">Lipid metabolism</keyword>
<comment type="catalytic activity">
    <reaction evidence="1">
        <text>a 1,2-diacyl-sn-glycero-3-phosphocholine + H2O = a 1,2-diacyl-sn-glycero-3-phosphate + choline + H(+)</text>
        <dbReference type="Rhea" id="RHEA:14445"/>
        <dbReference type="ChEBI" id="CHEBI:15354"/>
        <dbReference type="ChEBI" id="CHEBI:15377"/>
        <dbReference type="ChEBI" id="CHEBI:15378"/>
        <dbReference type="ChEBI" id="CHEBI:57643"/>
        <dbReference type="ChEBI" id="CHEBI:58608"/>
        <dbReference type="EC" id="3.1.4.4"/>
    </reaction>
</comment>
<comment type="subcellular location">
    <subcellularLocation>
        <location evidence="3">Secreted</location>
    </subcellularLocation>
</comment>
<evidence type="ECO:0000256" key="4">
    <source>
        <dbReference type="ARBA" id="ARBA00008664"/>
    </source>
</evidence>
<dbReference type="InterPro" id="IPR001736">
    <property type="entry name" value="PLipase_D/transphosphatidylase"/>
</dbReference>
<evidence type="ECO:0000256" key="10">
    <source>
        <dbReference type="ARBA" id="ARBA00023098"/>
    </source>
</evidence>
<dbReference type="OrthoDB" id="9789376at2"/>
<evidence type="ECO:0000256" key="11">
    <source>
        <dbReference type="ARBA" id="ARBA00029594"/>
    </source>
</evidence>
<dbReference type="PANTHER" id="PTHR43856">
    <property type="entry name" value="CARDIOLIPIN HYDROLASE"/>
    <property type="match status" value="1"/>
</dbReference>
<dbReference type="GO" id="GO:0004630">
    <property type="term" value="F:phospholipase D activity"/>
    <property type="evidence" value="ECO:0007669"/>
    <property type="project" value="UniProtKB-EC"/>
</dbReference>
<keyword evidence="15" id="KW-1185">Reference proteome</keyword>
<comment type="similarity">
    <text evidence="4">Belongs to the phospholipase D family.</text>
</comment>
<name>A0A2T4Z314_9HYPH</name>
<comment type="caution">
    <text evidence="14">The sequence shown here is derived from an EMBL/GenBank/DDBJ whole genome shotgun (WGS) entry which is preliminary data.</text>
</comment>
<comment type="function">
    <text evidence="2">Could be a virulence factor.</text>
</comment>
<dbReference type="PROSITE" id="PS50035">
    <property type="entry name" value="PLD"/>
    <property type="match status" value="1"/>
</dbReference>
<evidence type="ECO:0000256" key="3">
    <source>
        <dbReference type="ARBA" id="ARBA00004613"/>
    </source>
</evidence>
<dbReference type="Gene3D" id="3.30.870.10">
    <property type="entry name" value="Endonuclease Chain A"/>
    <property type="match status" value="2"/>
</dbReference>
<evidence type="ECO:0000256" key="7">
    <source>
        <dbReference type="ARBA" id="ARBA00022525"/>
    </source>
</evidence>
<keyword evidence="8" id="KW-0378">Hydrolase</keyword>
<dbReference type="CDD" id="cd09172">
    <property type="entry name" value="PLDc_Nuc_like_unchar1_1"/>
    <property type="match status" value="1"/>
</dbReference>
<dbReference type="GO" id="GO:0005576">
    <property type="term" value="C:extracellular region"/>
    <property type="evidence" value="ECO:0007669"/>
    <property type="project" value="UniProtKB-SubCell"/>
</dbReference>
<evidence type="ECO:0000256" key="8">
    <source>
        <dbReference type="ARBA" id="ARBA00022801"/>
    </source>
</evidence>
<keyword evidence="7" id="KW-0964">Secreted</keyword>
<evidence type="ECO:0000256" key="9">
    <source>
        <dbReference type="ARBA" id="ARBA00022963"/>
    </source>
</evidence>
<keyword evidence="9" id="KW-0442">Lipid degradation</keyword>
<dbReference type="PANTHER" id="PTHR43856:SF1">
    <property type="entry name" value="MITOCHONDRIAL CARDIOLIPIN HYDROLASE"/>
    <property type="match status" value="1"/>
</dbReference>
<dbReference type="Pfam" id="PF13091">
    <property type="entry name" value="PLDc_2"/>
    <property type="match status" value="1"/>
</dbReference>
<dbReference type="EMBL" id="PZZL01000005">
    <property type="protein sequence ID" value="PTM55133.1"/>
    <property type="molecule type" value="Genomic_DNA"/>
</dbReference>
<accession>A0A2T4Z314</accession>
<dbReference type="GO" id="GO:0006793">
    <property type="term" value="P:phosphorus metabolic process"/>
    <property type="evidence" value="ECO:0007669"/>
    <property type="project" value="UniProtKB-ARBA"/>
</dbReference>
<dbReference type="GO" id="GO:0016042">
    <property type="term" value="P:lipid catabolic process"/>
    <property type="evidence" value="ECO:0007669"/>
    <property type="project" value="UniProtKB-KW"/>
</dbReference>
<feature type="region of interest" description="Disordered" evidence="12">
    <location>
        <begin position="529"/>
        <end position="551"/>
    </location>
</feature>
<organism evidence="14 15">
    <name type="scientific">Phreatobacter oligotrophus</name>
    <dbReference type="NCBI Taxonomy" id="1122261"/>
    <lineage>
        <taxon>Bacteria</taxon>
        <taxon>Pseudomonadati</taxon>
        <taxon>Pseudomonadota</taxon>
        <taxon>Alphaproteobacteria</taxon>
        <taxon>Hyphomicrobiales</taxon>
        <taxon>Phreatobacteraceae</taxon>
        <taxon>Phreatobacter</taxon>
    </lineage>
</organism>
<protein>
    <recommendedName>
        <fullName evidence="6">Phospholipase D</fullName>
        <ecNumber evidence="5">3.1.4.4</ecNumber>
    </recommendedName>
    <alternativeName>
        <fullName evidence="11">Choline phosphatase</fullName>
    </alternativeName>
</protein>
<evidence type="ECO:0000256" key="6">
    <source>
        <dbReference type="ARBA" id="ARBA00018392"/>
    </source>
</evidence>
<evidence type="ECO:0000313" key="14">
    <source>
        <dbReference type="EMBL" id="PTM55133.1"/>
    </source>
</evidence>
<dbReference type="InterPro" id="IPR025202">
    <property type="entry name" value="PLD-like_dom"/>
</dbReference>
<feature type="compositionally biased region" description="Basic residues" evidence="12">
    <location>
        <begin position="534"/>
        <end position="551"/>
    </location>
</feature>
<reference evidence="14 15" key="1">
    <citation type="submission" date="2018-04" db="EMBL/GenBank/DDBJ databases">
        <title>Genomic Encyclopedia of Archaeal and Bacterial Type Strains, Phase II (KMG-II): from individual species to whole genera.</title>
        <authorList>
            <person name="Goeker M."/>
        </authorList>
    </citation>
    <scope>NUCLEOTIDE SEQUENCE [LARGE SCALE GENOMIC DNA]</scope>
    <source>
        <strain evidence="14 15">DSM 25521</strain>
    </source>
</reference>
<dbReference type="EC" id="3.1.4.4" evidence="5"/>
<dbReference type="RefSeq" id="WP_108177974.1">
    <property type="nucleotide sequence ID" value="NZ_PZZL01000005.1"/>
</dbReference>
<evidence type="ECO:0000313" key="15">
    <source>
        <dbReference type="Proteomes" id="UP000241808"/>
    </source>
</evidence>
<gene>
    <name evidence="14" type="ORF">C8P69_105286</name>
</gene>
<dbReference type="InterPro" id="IPR051406">
    <property type="entry name" value="PLD_domain"/>
</dbReference>
<sequence length="588" mass="65430">MTDFENRKDKDGFVCKLTRGERTTLLGFDVDHPEDDFVGFAIEVKNPGEADFIPLRNRLAFSYDQPAGTAVTGARAFPTTEAPIQKFRWIDFPPQGRDGTYLYRVTKMHMPRDNVLTKGTSLQVDMDHAEVTYDGLVDIGFTRNFASSQAYAQTFHNAADIIPAKSEDGIDFVKPDLRAPWGESVYDWLGFEARRLIFDFLDTAAADPGVTLDVMAYDLNEPDIIGRLERLGSRLRIIVDDSPPDHNKPTSSESRAFKRFKSSAGGGAVKRTHFSGLQHNKVFIQRRGGVVEKVLCGSTNFTFRGLYIQANNVLVFHSPEVGALFGTMFDLAFVDPSSFRDSAFARTWHLVDHRPGPRFHLCFSPHQNTDLSLSPVGAAIEQATSSVLYSIAFLGQTTKGPTRETLDDLIKKPLFSYGTVDQRGGLELKKPDGSLGVVDFKFLGANAPEPFASEWSGGKGRTIHNKFVVTDFDLPTAKVFTGSSNLSPSGESKNGDHLIMIEDRKIAAAYAIEAIRIFDHLHFRNRMEEAKSGKAPKRGRRKKPSAATTRRKLVLQKPVAISGAGASWFDRFYKPDSQALRDRKLFSR</sequence>
<dbReference type="AlphaFoldDB" id="A0A2T4Z314"/>
<evidence type="ECO:0000256" key="12">
    <source>
        <dbReference type="SAM" id="MobiDB-lite"/>
    </source>
</evidence>
<dbReference type="Proteomes" id="UP000241808">
    <property type="component" value="Unassembled WGS sequence"/>
</dbReference>
<proteinExistence type="inferred from homology"/>
<dbReference type="GO" id="GO:0016891">
    <property type="term" value="F:RNA endonuclease activity producing 5'-phosphomonoesters, hydrolytic mechanism"/>
    <property type="evidence" value="ECO:0007669"/>
    <property type="project" value="TreeGrafter"/>
</dbReference>
<evidence type="ECO:0000256" key="5">
    <source>
        <dbReference type="ARBA" id="ARBA00012027"/>
    </source>
</evidence>
<evidence type="ECO:0000259" key="13">
    <source>
        <dbReference type="PROSITE" id="PS50035"/>
    </source>
</evidence>
<dbReference type="SUPFAM" id="SSF56024">
    <property type="entry name" value="Phospholipase D/nuclease"/>
    <property type="match status" value="2"/>
</dbReference>